<dbReference type="EMBL" id="BPVZ01000034">
    <property type="protein sequence ID" value="GKV11540.1"/>
    <property type="molecule type" value="Genomic_DNA"/>
</dbReference>
<name>A0AAV5JHK3_9ROSI</name>
<evidence type="ECO:0000313" key="2">
    <source>
        <dbReference type="EMBL" id="GKV11540.1"/>
    </source>
</evidence>
<accession>A0AAV5JHK3</accession>
<dbReference type="AlphaFoldDB" id="A0AAV5JHK3"/>
<evidence type="ECO:0000313" key="3">
    <source>
        <dbReference type="Proteomes" id="UP001054252"/>
    </source>
</evidence>
<feature type="chain" id="PRO_5043327351" evidence="1">
    <location>
        <begin position="22"/>
        <end position="40"/>
    </location>
</feature>
<evidence type="ECO:0000256" key="1">
    <source>
        <dbReference type="SAM" id="SignalP"/>
    </source>
</evidence>
<protein>
    <submittedName>
        <fullName evidence="2">Uncharacterized protein</fullName>
    </submittedName>
</protein>
<keyword evidence="3" id="KW-1185">Reference proteome</keyword>
<comment type="caution">
    <text evidence="2">The sequence shown here is derived from an EMBL/GenBank/DDBJ whole genome shotgun (WGS) entry which is preliminary data.</text>
</comment>
<organism evidence="2 3">
    <name type="scientific">Rubroshorea leprosula</name>
    <dbReference type="NCBI Taxonomy" id="152421"/>
    <lineage>
        <taxon>Eukaryota</taxon>
        <taxon>Viridiplantae</taxon>
        <taxon>Streptophyta</taxon>
        <taxon>Embryophyta</taxon>
        <taxon>Tracheophyta</taxon>
        <taxon>Spermatophyta</taxon>
        <taxon>Magnoliopsida</taxon>
        <taxon>eudicotyledons</taxon>
        <taxon>Gunneridae</taxon>
        <taxon>Pentapetalae</taxon>
        <taxon>rosids</taxon>
        <taxon>malvids</taxon>
        <taxon>Malvales</taxon>
        <taxon>Dipterocarpaceae</taxon>
        <taxon>Rubroshorea</taxon>
    </lineage>
</organism>
<reference evidence="2 3" key="1">
    <citation type="journal article" date="2021" name="Commun. Biol.">
        <title>The genome of Shorea leprosula (Dipterocarpaceae) highlights the ecological relevance of drought in aseasonal tropical rainforests.</title>
        <authorList>
            <person name="Ng K.K.S."/>
            <person name="Kobayashi M.J."/>
            <person name="Fawcett J.A."/>
            <person name="Hatakeyama M."/>
            <person name="Paape T."/>
            <person name="Ng C.H."/>
            <person name="Ang C.C."/>
            <person name="Tnah L.H."/>
            <person name="Lee C.T."/>
            <person name="Nishiyama T."/>
            <person name="Sese J."/>
            <person name="O'Brien M.J."/>
            <person name="Copetti D."/>
            <person name="Mohd Noor M.I."/>
            <person name="Ong R.C."/>
            <person name="Putra M."/>
            <person name="Sireger I.Z."/>
            <person name="Indrioko S."/>
            <person name="Kosugi Y."/>
            <person name="Izuno A."/>
            <person name="Isagi Y."/>
            <person name="Lee S.L."/>
            <person name="Shimizu K.K."/>
        </authorList>
    </citation>
    <scope>NUCLEOTIDE SEQUENCE [LARGE SCALE GENOMIC DNA]</scope>
    <source>
        <strain evidence="2">214</strain>
    </source>
</reference>
<proteinExistence type="predicted"/>
<sequence>MAPFLFLFFPSFFLLQPACSALPDPPAPERKKKEGEPSHA</sequence>
<feature type="signal peptide" evidence="1">
    <location>
        <begin position="1"/>
        <end position="21"/>
    </location>
</feature>
<gene>
    <name evidence="2" type="ORF">SLEP1_g22789</name>
</gene>
<dbReference type="Proteomes" id="UP001054252">
    <property type="component" value="Unassembled WGS sequence"/>
</dbReference>
<keyword evidence="1" id="KW-0732">Signal</keyword>